<feature type="chain" id="PRO_5014637185" description="Copper amine oxidase-like N-terminal domain-containing protein" evidence="1">
    <location>
        <begin position="26"/>
        <end position="405"/>
    </location>
</feature>
<proteinExistence type="predicted"/>
<dbReference type="InterPro" id="IPR012854">
    <property type="entry name" value="Cu_amine_oxidase-like_N"/>
</dbReference>
<dbReference type="Pfam" id="PF07833">
    <property type="entry name" value="Cu_amine_oxidN1"/>
    <property type="match status" value="1"/>
</dbReference>
<feature type="domain" description="Copper amine oxidase-like N-terminal" evidence="2">
    <location>
        <begin position="33"/>
        <end position="141"/>
    </location>
</feature>
<dbReference type="Proteomes" id="UP000230956">
    <property type="component" value="Unassembled WGS sequence"/>
</dbReference>
<evidence type="ECO:0000313" key="3">
    <source>
        <dbReference type="EMBL" id="PIZ37064.1"/>
    </source>
</evidence>
<dbReference type="AlphaFoldDB" id="A0A2M7T6T5"/>
<sequence length="405" mass="43454">MLKRIAKVVLIVVAISLLLSGIAWASTPEITIKVNGVALSSEIPPLIVSSSTMVPMRTICESIGAGVTWDQRTKTVIATKSGHIVKLQVGNRIPTKDNSPMKQLDVPAMLIEGRTLVPVRCIAEAFGSTVGWNGATRTVDIAYSDIRDGKTAQDVLNESTATLDAVTSYKFGGTTKSTLIISPDQAGSGPMAITQEMTGAFRKPQEVYVKTTTTASGGGDLLGLGTSGADVSESYTNGSEYYEKVDGAWELVDTQTSSILNALVGGNTMQNPNATLTEFKDIATIVAFGDDALVNGKPHYTIYVKLDPRGFKDYLLNLVTQLAGTDATPEDLALMKEVYGQLLQGMRFDMAYRVFVDKDTKIADYYETRSIFKMAMEGLGTITSKADSSMSISDLNQPVVMPVVK</sequence>
<dbReference type="Gene3D" id="2.50.20.20">
    <property type="match status" value="1"/>
</dbReference>
<organism evidence="3 4">
    <name type="scientific">Candidatus Aquicultor secundus</name>
    <dbReference type="NCBI Taxonomy" id="1973895"/>
    <lineage>
        <taxon>Bacteria</taxon>
        <taxon>Bacillati</taxon>
        <taxon>Actinomycetota</taxon>
        <taxon>Candidatus Aquicultoria</taxon>
        <taxon>Candidatus Aquicultorales</taxon>
        <taxon>Candidatus Aquicultoraceae</taxon>
        <taxon>Candidatus Aquicultor</taxon>
    </lineage>
</organism>
<feature type="signal peptide" evidence="1">
    <location>
        <begin position="1"/>
        <end position="25"/>
    </location>
</feature>
<dbReference type="SUPFAM" id="SSF55383">
    <property type="entry name" value="Copper amine oxidase, domain N"/>
    <property type="match status" value="1"/>
</dbReference>
<evidence type="ECO:0000259" key="2">
    <source>
        <dbReference type="Pfam" id="PF07833"/>
    </source>
</evidence>
<comment type="caution">
    <text evidence="3">The sequence shown here is derived from an EMBL/GenBank/DDBJ whole genome shotgun (WGS) entry which is preliminary data.</text>
</comment>
<evidence type="ECO:0000256" key="1">
    <source>
        <dbReference type="SAM" id="SignalP"/>
    </source>
</evidence>
<dbReference type="InterPro" id="IPR036582">
    <property type="entry name" value="Mao_N_sf"/>
</dbReference>
<accession>A0A2M7T6T5</accession>
<dbReference type="EMBL" id="PFNG01000180">
    <property type="protein sequence ID" value="PIZ37064.1"/>
    <property type="molecule type" value="Genomic_DNA"/>
</dbReference>
<dbReference type="Gene3D" id="3.30.457.10">
    <property type="entry name" value="Copper amine oxidase-like, N-terminal domain"/>
    <property type="match status" value="1"/>
</dbReference>
<dbReference type="RefSeq" id="WP_286678678.1">
    <property type="nucleotide sequence ID" value="NZ_MNXI01000097.1"/>
</dbReference>
<reference evidence="4" key="1">
    <citation type="submission" date="2017-09" db="EMBL/GenBank/DDBJ databases">
        <title>Depth-based differentiation of microbial function through sediment-hosted aquifers and enrichment of novel symbionts in the deep terrestrial subsurface.</title>
        <authorList>
            <person name="Probst A.J."/>
            <person name="Ladd B."/>
            <person name="Jarett J.K."/>
            <person name="Geller-Mcgrath D.E."/>
            <person name="Sieber C.M.K."/>
            <person name="Emerson J.B."/>
            <person name="Anantharaman K."/>
            <person name="Thomas B.C."/>
            <person name="Malmstrom R."/>
            <person name="Stieglmeier M."/>
            <person name="Klingl A."/>
            <person name="Woyke T."/>
            <person name="Ryan C.M."/>
            <person name="Banfield J.F."/>
        </authorList>
    </citation>
    <scope>NUCLEOTIDE SEQUENCE [LARGE SCALE GENOMIC DNA]</scope>
</reference>
<protein>
    <recommendedName>
        <fullName evidence="2">Copper amine oxidase-like N-terminal domain-containing protein</fullName>
    </recommendedName>
</protein>
<evidence type="ECO:0000313" key="4">
    <source>
        <dbReference type="Proteomes" id="UP000230956"/>
    </source>
</evidence>
<gene>
    <name evidence="3" type="ORF">COY37_07815</name>
</gene>
<keyword evidence="1" id="KW-0732">Signal</keyword>
<name>A0A2M7T6T5_9ACTN</name>